<evidence type="ECO:0000313" key="2">
    <source>
        <dbReference type="EMBL" id="GAM33248.1"/>
    </source>
</evidence>
<evidence type="ECO:0000256" key="1">
    <source>
        <dbReference type="SAM" id="SignalP"/>
    </source>
</evidence>
<reference evidence="3" key="1">
    <citation type="journal article" date="2015" name="Genome Announc.">
        <title>Draft genome sequence of Talaromyces cellulolyticus strain Y-94, a source of lignocellulosic biomass-degrading enzymes.</title>
        <authorList>
            <person name="Fujii T."/>
            <person name="Koike H."/>
            <person name="Sawayama S."/>
            <person name="Yano S."/>
            <person name="Inoue H."/>
        </authorList>
    </citation>
    <scope>NUCLEOTIDE SEQUENCE [LARGE SCALE GENOMIC DNA]</scope>
    <source>
        <strain evidence="3">Y-94</strain>
    </source>
</reference>
<dbReference type="PANTHER" id="PTHR39219">
    <property type="entry name" value="ER MEMBRANE PROTEIN COMPLEX SUBUNIT 10"/>
    <property type="match status" value="1"/>
</dbReference>
<sequence length="203" mass="21919">MRSLIALLNVFLIAISIGLGQCKSTSLPKSAEIYHWAVNVPQPSLLAKIAYNPDTLESNVLSYTPPTVENGDNHVKYRIGFYTTAADGSKQWVGSLVSQSALASTSATQRNTLQLYLSGSQQHDLYHVSLSKKYNAEESEGAIGVELVYPSAGALPELNKPIVVSPDGTAPQEEAEKTFFQKYWWVLMIVAVLTLSGGGGEGQ</sequence>
<keyword evidence="3" id="KW-1185">Reference proteome</keyword>
<accession>A0A0B8MXM9</accession>
<evidence type="ECO:0008006" key="4">
    <source>
        <dbReference type="Google" id="ProtNLM"/>
    </source>
</evidence>
<feature type="signal peptide" evidence="1">
    <location>
        <begin position="1"/>
        <end position="22"/>
    </location>
</feature>
<dbReference type="PANTHER" id="PTHR39219:SF1">
    <property type="entry name" value="ER MEMBRANE PROTEIN COMPLEX SUBUNIT 10"/>
    <property type="match status" value="1"/>
</dbReference>
<protein>
    <recommendedName>
        <fullName evidence="4">ER membrane protein complex subunit 10</fullName>
    </recommendedName>
</protein>
<proteinExistence type="predicted"/>
<organism evidence="2 3">
    <name type="scientific">Talaromyces pinophilus</name>
    <name type="common">Penicillium pinophilum</name>
    <dbReference type="NCBI Taxonomy" id="128442"/>
    <lineage>
        <taxon>Eukaryota</taxon>
        <taxon>Fungi</taxon>
        <taxon>Dikarya</taxon>
        <taxon>Ascomycota</taxon>
        <taxon>Pezizomycotina</taxon>
        <taxon>Eurotiomycetes</taxon>
        <taxon>Eurotiomycetidae</taxon>
        <taxon>Eurotiales</taxon>
        <taxon>Trichocomaceae</taxon>
        <taxon>Talaromyces</taxon>
        <taxon>Talaromyces sect. Talaromyces</taxon>
    </lineage>
</organism>
<dbReference type="EMBL" id="DF933799">
    <property type="protein sequence ID" value="GAM33248.1"/>
    <property type="molecule type" value="Genomic_DNA"/>
</dbReference>
<dbReference type="Proteomes" id="UP000053095">
    <property type="component" value="Unassembled WGS sequence"/>
</dbReference>
<dbReference type="AlphaFoldDB" id="A0A0B8MXM9"/>
<keyword evidence="1" id="KW-0732">Signal</keyword>
<feature type="chain" id="PRO_5002138506" description="ER membrane protein complex subunit 10" evidence="1">
    <location>
        <begin position="23"/>
        <end position="203"/>
    </location>
</feature>
<evidence type="ECO:0000313" key="3">
    <source>
        <dbReference type="Proteomes" id="UP000053095"/>
    </source>
</evidence>
<gene>
    <name evidence="2" type="ORF">TCE0_003f00012</name>
</gene>
<name>A0A0B8MXM9_TALPI</name>